<comment type="caution">
    <text evidence="4">Lacks conserved residue(s) required for the propagation of feature annotation.</text>
</comment>
<keyword evidence="4" id="KW-0963">Cytoplasm</keyword>
<keyword evidence="3 4" id="KW-0546">Nucleotide metabolism</keyword>
<name>A0A2M9R2L2_9FLAO</name>
<feature type="site" description="Important for substrate specificity" evidence="4">
    <location>
        <position position="15"/>
    </location>
</feature>
<dbReference type="Gene3D" id="3.90.950.10">
    <property type="match status" value="1"/>
</dbReference>
<dbReference type="NCBIfam" id="TIGR00172">
    <property type="entry name" value="maf"/>
    <property type="match status" value="1"/>
</dbReference>
<dbReference type="HAMAP" id="MF_00528">
    <property type="entry name" value="Maf"/>
    <property type="match status" value="1"/>
</dbReference>
<keyword evidence="6" id="KW-1185">Reference proteome</keyword>
<comment type="catalytic activity">
    <reaction evidence="4">
        <text>UTP + H2O = UMP + diphosphate + H(+)</text>
        <dbReference type="Rhea" id="RHEA:29395"/>
        <dbReference type="ChEBI" id="CHEBI:15377"/>
        <dbReference type="ChEBI" id="CHEBI:15378"/>
        <dbReference type="ChEBI" id="CHEBI:33019"/>
        <dbReference type="ChEBI" id="CHEBI:46398"/>
        <dbReference type="ChEBI" id="CHEBI:57865"/>
        <dbReference type="EC" id="3.6.1.9"/>
    </reaction>
</comment>
<dbReference type="Proteomes" id="UP000231960">
    <property type="component" value="Unassembled WGS sequence"/>
</dbReference>
<comment type="function">
    <text evidence="4">Nucleoside triphosphate pyrophosphatase that hydrolyzes dTTP and UTP. May have a dual role in cell division arrest and in preventing the incorporation of modified nucleotides into cellular nucleic acids.</text>
</comment>
<proteinExistence type="inferred from homology"/>
<feature type="site" description="Important for substrate specificity" evidence="4">
    <location>
        <position position="73"/>
    </location>
</feature>
<dbReference type="SUPFAM" id="SSF52972">
    <property type="entry name" value="ITPase-like"/>
    <property type="match status" value="1"/>
</dbReference>
<comment type="caution">
    <text evidence="5">The sequence shown here is derived from an EMBL/GenBank/DDBJ whole genome shotgun (WGS) entry which is preliminary data.</text>
</comment>
<dbReference type="GO" id="GO:0009117">
    <property type="term" value="P:nucleotide metabolic process"/>
    <property type="evidence" value="ECO:0007669"/>
    <property type="project" value="UniProtKB-KW"/>
</dbReference>
<dbReference type="InterPro" id="IPR003697">
    <property type="entry name" value="Maf-like"/>
</dbReference>
<dbReference type="GO" id="GO:0005737">
    <property type="term" value="C:cytoplasm"/>
    <property type="evidence" value="ECO:0007669"/>
    <property type="project" value="UniProtKB-SubCell"/>
</dbReference>
<feature type="active site" description="Proton acceptor" evidence="4">
    <location>
        <position position="72"/>
    </location>
</feature>
<comment type="similarity">
    <text evidence="4">Belongs to the Maf family. YhdE subfamily.</text>
</comment>
<accession>A0A2M9R2L2</accession>
<comment type="subcellular location">
    <subcellularLocation>
        <location evidence="4">Cytoplasm</location>
    </subcellularLocation>
</comment>
<dbReference type="EC" id="3.6.1.9" evidence="4"/>
<evidence type="ECO:0000313" key="5">
    <source>
        <dbReference type="EMBL" id="PJR03089.1"/>
    </source>
</evidence>
<sequence>MIHNKKIILASQSPRRQELLAQTGITFEVETRPVEEIFPSDLAREKISEYLAKLKAEAFTDIHADEIILTADTIVWYQNQALGKPKNAGEARNMLQSLSGKSHEVITSVCLKSNTDYLVFSDITQVFFRKLSDKEIDYYISNYQPFDKAGAYGIQEWIGAVGIEKIIGSYNNVVGLPTEKLICELKNIGIYEL</sequence>
<dbReference type="EMBL" id="NIPO01000001">
    <property type="protein sequence ID" value="PJR03089.1"/>
    <property type="molecule type" value="Genomic_DNA"/>
</dbReference>
<reference evidence="5 6" key="1">
    <citation type="submission" date="2017-06" db="EMBL/GenBank/DDBJ databases">
        <title>Description of Avrilella dinanensis gen. nov. sp. nov.</title>
        <authorList>
            <person name="Leyer C."/>
            <person name="Sassi M."/>
            <person name="Minet J."/>
            <person name="Kayal S."/>
            <person name="Cattoir V."/>
        </authorList>
    </citation>
    <scope>NUCLEOTIDE SEQUENCE [LARGE SCALE GENOMIC DNA]</scope>
    <source>
        <strain evidence="5 6">UR159</strain>
    </source>
</reference>
<evidence type="ECO:0000256" key="2">
    <source>
        <dbReference type="ARBA" id="ARBA00022801"/>
    </source>
</evidence>
<dbReference type="PIRSF" id="PIRSF006305">
    <property type="entry name" value="Maf"/>
    <property type="match status" value="1"/>
</dbReference>
<evidence type="ECO:0000256" key="1">
    <source>
        <dbReference type="ARBA" id="ARBA00001968"/>
    </source>
</evidence>
<evidence type="ECO:0000313" key="6">
    <source>
        <dbReference type="Proteomes" id="UP000231960"/>
    </source>
</evidence>
<feature type="site" description="Important for substrate specificity" evidence="4">
    <location>
        <position position="155"/>
    </location>
</feature>
<dbReference type="CDD" id="cd00555">
    <property type="entry name" value="Maf"/>
    <property type="match status" value="1"/>
</dbReference>
<protein>
    <recommendedName>
        <fullName evidence="4">dTTP/UTP pyrophosphatase</fullName>
        <shortName evidence="4">dTTPase/UTPase</shortName>
        <ecNumber evidence="4">3.6.1.9</ecNumber>
    </recommendedName>
    <alternativeName>
        <fullName evidence="4">Nucleoside triphosphate pyrophosphatase</fullName>
    </alternativeName>
    <alternativeName>
        <fullName evidence="4">Nucleotide pyrophosphatase</fullName>
        <shortName evidence="4">Nucleotide PPase</shortName>
    </alternativeName>
</protein>
<keyword evidence="2 4" id="KW-0378">Hydrolase</keyword>
<dbReference type="InterPro" id="IPR029001">
    <property type="entry name" value="ITPase-like_fam"/>
</dbReference>
<organism evidence="5 6">
    <name type="scientific">Avrilella dinanensis</name>
    <dbReference type="NCBI Taxonomy" id="2008672"/>
    <lineage>
        <taxon>Bacteria</taxon>
        <taxon>Pseudomonadati</taxon>
        <taxon>Bacteroidota</taxon>
        <taxon>Flavobacteriia</taxon>
        <taxon>Flavobacteriales</taxon>
        <taxon>Flavobacteriaceae</taxon>
        <taxon>Avrilella</taxon>
    </lineage>
</organism>
<gene>
    <name evidence="5" type="primary">maf</name>
    <name evidence="5" type="ORF">CDL10_00215</name>
</gene>
<evidence type="ECO:0000256" key="4">
    <source>
        <dbReference type="HAMAP-Rule" id="MF_00528"/>
    </source>
</evidence>
<evidence type="ECO:0000256" key="3">
    <source>
        <dbReference type="ARBA" id="ARBA00023080"/>
    </source>
</evidence>
<dbReference type="GO" id="GO:0036218">
    <property type="term" value="F:dTTP diphosphatase activity"/>
    <property type="evidence" value="ECO:0007669"/>
    <property type="project" value="RHEA"/>
</dbReference>
<dbReference type="PANTHER" id="PTHR43213">
    <property type="entry name" value="BIFUNCTIONAL DTTP/UTP PYROPHOSPHATASE/METHYLTRANSFERASE PROTEIN-RELATED"/>
    <property type="match status" value="1"/>
</dbReference>
<dbReference type="GO" id="GO:0036221">
    <property type="term" value="F:UTP diphosphatase activity"/>
    <property type="evidence" value="ECO:0007669"/>
    <property type="project" value="RHEA"/>
</dbReference>
<dbReference type="OrthoDB" id="9807767at2"/>
<dbReference type="Pfam" id="PF02545">
    <property type="entry name" value="Maf"/>
    <property type="match status" value="1"/>
</dbReference>
<dbReference type="AlphaFoldDB" id="A0A2M9R2L2"/>
<comment type="cofactor">
    <cofactor evidence="1 4">
        <name>a divalent metal cation</name>
        <dbReference type="ChEBI" id="CHEBI:60240"/>
    </cofactor>
</comment>
<comment type="catalytic activity">
    <reaction evidence="4">
        <text>dTTP + H2O = dTMP + diphosphate + H(+)</text>
        <dbReference type="Rhea" id="RHEA:28534"/>
        <dbReference type="ChEBI" id="CHEBI:15377"/>
        <dbReference type="ChEBI" id="CHEBI:15378"/>
        <dbReference type="ChEBI" id="CHEBI:33019"/>
        <dbReference type="ChEBI" id="CHEBI:37568"/>
        <dbReference type="ChEBI" id="CHEBI:63528"/>
        <dbReference type="EC" id="3.6.1.9"/>
    </reaction>
</comment>
<dbReference type="PANTHER" id="PTHR43213:SF5">
    <property type="entry name" value="BIFUNCTIONAL DTTP_UTP PYROPHOSPHATASE_METHYLTRANSFERASE PROTEIN-RELATED"/>
    <property type="match status" value="1"/>
</dbReference>